<sequence length="55" mass="6270">MHERADPLTLTRMLEAPLRDEILSPRGECERAAREIVDMQTRSRIDARGGQPPAR</sequence>
<dbReference type="Proteomes" id="UP001272137">
    <property type="component" value="Unassembled WGS sequence"/>
</dbReference>
<comment type="caution">
    <text evidence="1">The sequence shown here is derived from an EMBL/GenBank/DDBJ whole genome shotgun (WGS) entry which is preliminary data.</text>
</comment>
<protein>
    <submittedName>
        <fullName evidence="1">HD domain protein</fullName>
    </submittedName>
</protein>
<evidence type="ECO:0000313" key="1">
    <source>
        <dbReference type="EMBL" id="MDW9253031.1"/>
    </source>
</evidence>
<dbReference type="AlphaFoldDB" id="A0AAW9CZA5"/>
<gene>
    <name evidence="1" type="ORF">C7S16_4779</name>
</gene>
<proteinExistence type="predicted"/>
<name>A0AAW9CZA5_BURTH</name>
<dbReference type="EMBL" id="QXCT01000001">
    <property type="protein sequence ID" value="MDW9253031.1"/>
    <property type="molecule type" value="Genomic_DNA"/>
</dbReference>
<dbReference type="RefSeq" id="WP_009897851.1">
    <property type="nucleotide sequence ID" value="NZ_CM125683.1"/>
</dbReference>
<accession>A0AAW9CZA5</accession>
<reference evidence="1" key="1">
    <citation type="submission" date="2018-08" db="EMBL/GenBank/DDBJ databases">
        <title>Identification of Burkholderia cepacia strains that express a Burkholderia pseudomallei-like capsular polysaccharide.</title>
        <authorList>
            <person name="Burtnick M.N."/>
            <person name="Vongsouvath M."/>
            <person name="Newton P."/>
            <person name="Wuthiekanun V."/>
            <person name="Limmathurotsakul D."/>
            <person name="Brett P.J."/>
            <person name="Chantratita N."/>
            <person name="Dance D.A."/>
        </authorList>
    </citation>
    <scope>NUCLEOTIDE SEQUENCE</scope>
    <source>
        <strain evidence="1">SBXCC001</strain>
    </source>
</reference>
<evidence type="ECO:0000313" key="2">
    <source>
        <dbReference type="Proteomes" id="UP001272137"/>
    </source>
</evidence>
<dbReference type="KEGG" id="btha:DR62_07665"/>
<dbReference type="GeneID" id="45119205"/>
<organism evidence="1 2">
    <name type="scientific">Burkholderia thailandensis</name>
    <dbReference type="NCBI Taxonomy" id="57975"/>
    <lineage>
        <taxon>Bacteria</taxon>
        <taxon>Pseudomonadati</taxon>
        <taxon>Pseudomonadota</taxon>
        <taxon>Betaproteobacteria</taxon>
        <taxon>Burkholderiales</taxon>
        <taxon>Burkholderiaceae</taxon>
        <taxon>Burkholderia</taxon>
        <taxon>pseudomallei group</taxon>
    </lineage>
</organism>